<keyword evidence="9" id="KW-1185">Reference proteome</keyword>
<dbReference type="Pfam" id="PF00909">
    <property type="entry name" value="Ammonium_transp"/>
    <property type="match status" value="1"/>
</dbReference>
<comment type="subcellular location">
    <subcellularLocation>
        <location evidence="1">Membrane</location>
        <topology evidence="1">Multi-pass membrane protein</topology>
    </subcellularLocation>
</comment>
<proteinExistence type="inferred from homology"/>
<keyword evidence="5 6" id="KW-0472">Membrane</keyword>
<dbReference type="GO" id="GO:0008519">
    <property type="term" value="F:ammonium channel activity"/>
    <property type="evidence" value="ECO:0007669"/>
    <property type="project" value="InterPro"/>
</dbReference>
<evidence type="ECO:0000259" key="7">
    <source>
        <dbReference type="Pfam" id="PF00909"/>
    </source>
</evidence>
<name>A0A6A3ALP9_HIBSY</name>
<dbReference type="SUPFAM" id="SSF111352">
    <property type="entry name" value="Ammonium transporter"/>
    <property type="match status" value="1"/>
</dbReference>
<feature type="transmembrane region" description="Helical" evidence="6">
    <location>
        <begin position="220"/>
        <end position="244"/>
    </location>
</feature>
<dbReference type="PANTHER" id="PTHR43029">
    <property type="entry name" value="AMMONIUM TRANSPORTER MEP2"/>
    <property type="match status" value="1"/>
</dbReference>
<feature type="transmembrane region" description="Helical" evidence="6">
    <location>
        <begin position="270"/>
        <end position="292"/>
    </location>
</feature>
<evidence type="ECO:0000256" key="2">
    <source>
        <dbReference type="ARBA" id="ARBA00005887"/>
    </source>
</evidence>
<feature type="transmembrane region" description="Helical" evidence="6">
    <location>
        <begin position="185"/>
        <end position="208"/>
    </location>
</feature>
<keyword evidence="4 6" id="KW-1133">Transmembrane helix</keyword>
<feature type="transmembrane region" description="Helical" evidence="6">
    <location>
        <begin position="106"/>
        <end position="124"/>
    </location>
</feature>
<dbReference type="AlphaFoldDB" id="A0A6A3ALP9"/>
<evidence type="ECO:0000256" key="5">
    <source>
        <dbReference type="ARBA" id="ARBA00023136"/>
    </source>
</evidence>
<dbReference type="InterPro" id="IPR001905">
    <property type="entry name" value="Ammonium_transpt"/>
</dbReference>
<dbReference type="Proteomes" id="UP000436088">
    <property type="component" value="Unassembled WGS sequence"/>
</dbReference>
<dbReference type="EMBL" id="VEPZ02000981">
    <property type="protein sequence ID" value="KAE8705541.1"/>
    <property type="molecule type" value="Genomic_DNA"/>
</dbReference>
<organism evidence="8 9">
    <name type="scientific">Hibiscus syriacus</name>
    <name type="common">Rose of Sharon</name>
    <dbReference type="NCBI Taxonomy" id="106335"/>
    <lineage>
        <taxon>Eukaryota</taxon>
        <taxon>Viridiplantae</taxon>
        <taxon>Streptophyta</taxon>
        <taxon>Embryophyta</taxon>
        <taxon>Tracheophyta</taxon>
        <taxon>Spermatophyta</taxon>
        <taxon>Magnoliopsida</taxon>
        <taxon>eudicotyledons</taxon>
        <taxon>Gunneridae</taxon>
        <taxon>Pentapetalae</taxon>
        <taxon>rosids</taxon>
        <taxon>malvids</taxon>
        <taxon>Malvales</taxon>
        <taxon>Malvaceae</taxon>
        <taxon>Malvoideae</taxon>
        <taxon>Hibiscus</taxon>
    </lineage>
</organism>
<evidence type="ECO:0000256" key="6">
    <source>
        <dbReference type="SAM" id="Phobius"/>
    </source>
</evidence>
<feature type="domain" description="Ammonium transporter AmtB-like" evidence="7">
    <location>
        <begin position="185"/>
        <end position="378"/>
    </location>
</feature>
<dbReference type="InterPro" id="IPR029020">
    <property type="entry name" value="Ammonium/urea_transptr"/>
</dbReference>
<evidence type="ECO:0000256" key="4">
    <source>
        <dbReference type="ARBA" id="ARBA00022989"/>
    </source>
</evidence>
<dbReference type="InterPro" id="IPR024041">
    <property type="entry name" value="NH4_transpt_AmtB-like_dom"/>
</dbReference>
<accession>A0A6A3ALP9</accession>
<dbReference type="PANTHER" id="PTHR43029:SF28">
    <property type="entry name" value="AMMONIUM TRANSPORTER 2 MEMBER 4"/>
    <property type="match status" value="1"/>
</dbReference>
<feature type="transmembrane region" description="Helical" evidence="6">
    <location>
        <begin position="331"/>
        <end position="356"/>
    </location>
</feature>
<keyword evidence="3 6" id="KW-0812">Transmembrane</keyword>
<dbReference type="GO" id="GO:0005886">
    <property type="term" value="C:plasma membrane"/>
    <property type="evidence" value="ECO:0007669"/>
    <property type="project" value="TreeGrafter"/>
</dbReference>
<evidence type="ECO:0000313" key="8">
    <source>
        <dbReference type="EMBL" id="KAE8705541.1"/>
    </source>
</evidence>
<evidence type="ECO:0000313" key="9">
    <source>
        <dbReference type="Proteomes" id="UP000436088"/>
    </source>
</evidence>
<comment type="caution">
    <text evidence="8">The sequence shown here is derived from an EMBL/GenBank/DDBJ whole genome shotgun (WGS) entry which is preliminary data.</text>
</comment>
<feature type="transmembrane region" description="Helical" evidence="6">
    <location>
        <begin position="23"/>
        <end position="44"/>
    </location>
</feature>
<protein>
    <submittedName>
        <fullName evidence="8">Ammonium transporter 3 member 3</fullName>
    </submittedName>
</protein>
<evidence type="ECO:0000256" key="1">
    <source>
        <dbReference type="ARBA" id="ARBA00004141"/>
    </source>
</evidence>
<comment type="similarity">
    <text evidence="2">Belongs to the ammonia transporter channel (TC 1.A.11.2) family.</text>
</comment>
<dbReference type="Gene3D" id="1.10.3430.10">
    <property type="entry name" value="Ammonium transporter AmtB like domains"/>
    <property type="match status" value="2"/>
</dbReference>
<evidence type="ECO:0000256" key="3">
    <source>
        <dbReference type="ARBA" id="ARBA00022692"/>
    </source>
</evidence>
<feature type="transmembrane region" description="Helical" evidence="6">
    <location>
        <begin position="56"/>
        <end position="74"/>
    </location>
</feature>
<reference evidence="8" key="1">
    <citation type="submission" date="2019-09" db="EMBL/GenBank/DDBJ databases">
        <title>Draft genome information of white flower Hibiscus syriacus.</title>
        <authorList>
            <person name="Kim Y.-M."/>
        </authorList>
    </citation>
    <scope>NUCLEOTIDE SEQUENCE [LARGE SCALE GENOMIC DNA]</scope>
    <source>
        <strain evidence="8">YM2019G1</strain>
    </source>
</reference>
<sequence length="383" mass="42618">MALPSNLIPDEASPEWLNKGDNAWQRTAATLVGLQSIPGLVIVYGSKVKRKWAKNSAFMAFYAFAMVLVCWVGYHGVLSVSFCGDHADVDRRIASGENELSRMDNFHSIMAYVIVYGCSFQHTVSSRMVGKARLNRFFRRIRYSPFGWSCRFYCSILVLDCFEWGGAGQTAELHLLQALFQVWPFFSSHVCTATSLLTWLLLDCIFFGKPSVLGAIQGMITGLVFITPAAGVVQCWEAIIMGTVSESVPWYTTMVLHNKVKLLKSVDDPIAIFHTHAVAGGLGSILTGFFAVPKLCRLFYMVTDWEKYIDLVYGLQNGRTSAGFKQMGIQIAAMGFVIVLNVVMTSIICWFVGLIVPLRLTDEELEDGDDAVHGEQAFALWHD</sequence>
<gene>
    <name evidence="8" type="ORF">F3Y22_tig00110422pilonHSYRG00034</name>
</gene>